<evidence type="ECO:0000313" key="1">
    <source>
        <dbReference type="EMBL" id="KAI9401305.1"/>
    </source>
</evidence>
<protein>
    <submittedName>
        <fullName evidence="1">Uncharacterized protein</fullName>
    </submittedName>
</protein>
<reference evidence="1 2" key="1">
    <citation type="journal article" date="2006" name="Science">
        <title>The genome of black cottonwood, Populus trichocarpa (Torr. &amp; Gray).</title>
        <authorList>
            <person name="Tuskan G.A."/>
            <person name="Difazio S."/>
            <person name="Jansson S."/>
            <person name="Bohlmann J."/>
            <person name="Grigoriev I."/>
            <person name="Hellsten U."/>
            <person name="Putnam N."/>
            <person name="Ralph S."/>
            <person name="Rombauts S."/>
            <person name="Salamov A."/>
            <person name="Schein J."/>
            <person name="Sterck L."/>
            <person name="Aerts A."/>
            <person name="Bhalerao R.R."/>
            <person name="Bhalerao R.P."/>
            <person name="Blaudez D."/>
            <person name="Boerjan W."/>
            <person name="Brun A."/>
            <person name="Brunner A."/>
            <person name="Busov V."/>
            <person name="Campbell M."/>
            <person name="Carlson J."/>
            <person name="Chalot M."/>
            <person name="Chapman J."/>
            <person name="Chen G.L."/>
            <person name="Cooper D."/>
            <person name="Coutinho P.M."/>
            <person name="Couturier J."/>
            <person name="Covert S."/>
            <person name="Cronk Q."/>
            <person name="Cunningham R."/>
            <person name="Davis J."/>
            <person name="Degroeve S."/>
            <person name="Dejardin A."/>
            <person name="Depamphilis C."/>
            <person name="Detter J."/>
            <person name="Dirks B."/>
            <person name="Dubchak I."/>
            <person name="Duplessis S."/>
            <person name="Ehlting J."/>
            <person name="Ellis B."/>
            <person name="Gendler K."/>
            <person name="Goodstein D."/>
            <person name="Gribskov M."/>
            <person name="Grimwood J."/>
            <person name="Groover A."/>
            <person name="Gunter L."/>
            <person name="Hamberger B."/>
            <person name="Heinze B."/>
            <person name="Helariutta Y."/>
            <person name="Henrissat B."/>
            <person name="Holligan D."/>
            <person name="Holt R."/>
            <person name="Huang W."/>
            <person name="Islam-Faridi N."/>
            <person name="Jones S."/>
            <person name="Jones-Rhoades M."/>
            <person name="Jorgensen R."/>
            <person name="Joshi C."/>
            <person name="Kangasjarvi J."/>
            <person name="Karlsson J."/>
            <person name="Kelleher C."/>
            <person name="Kirkpatrick R."/>
            <person name="Kirst M."/>
            <person name="Kohler A."/>
            <person name="Kalluri U."/>
            <person name="Larimer F."/>
            <person name="Leebens-Mack J."/>
            <person name="Leple J.C."/>
            <person name="Locascio P."/>
            <person name="Lou Y."/>
            <person name="Lucas S."/>
            <person name="Martin F."/>
            <person name="Montanini B."/>
            <person name="Napoli C."/>
            <person name="Nelson D.R."/>
            <person name="Nelson C."/>
            <person name="Nieminen K."/>
            <person name="Nilsson O."/>
            <person name="Pereda V."/>
            <person name="Peter G."/>
            <person name="Philippe R."/>
            <person name="Pilate G."/>
            <person name="Poliakov A."/>
            <person name="Razumovskaya J."/>
            <person name="Richardson P."/>
            <person name="Rinaldi C."/>
            <person name="Ritland K."/>
            <person name="Rouze P."/>
            <person name="Ryaboy D."/>
            <person name="Schmutz J."/>
            <person name="Schrader J."/>
            <person name="Segerman B."/>
            <person name="Shin H."/>
            <person name="Siddiqui A."/>
            <person name="Sterky F."/>
            <person name="Terry A."/>
            <person name="Tsai C.J."/>
            <person name="Uberbacher E."/>
            <person name="Unneberg P."/>
            <person name="Vahala J."/>
            <person name="Wall K."/>
            <person name="Wessler S."/>
            <person name="Yang G."/>
            <person name="Yin T."/>
            <person name="Douglas C."/>
            <person name="Marra M."/>
            <person name="Sandberg G."/>
            <person name="Van de Peer Y."/>
            <person name="Rokhsar D."/>
        </authorList>
    </citation>
    <scope>NUCLEOTIDE SEQUENCE [LARGE SCALE GENOMIC DNA]</scope>
    <source>
        <strain evidence="2">cv. Nisqually</strain>
    </source>
</reference>
<accession>A0ACC0TIB3</accession>
<evidence type="ECO:0000313" key="2">
    <source>
        <dbReference type="Proteomes" id="UP000006729"/>
    </source>
</evidence>
<dbReference type="EMBL" id="CM009290">
    <property type="protein sequence ID" value="KAI9401305.1"/>
    <property type="molecule type" value="Genomic_DNA"/>
</dbReference>
<keyword evidence="2" id="KW-1185">Reference proteome</keyword>
<comment type="caution">
    <text evidence="1">The sequence shown here is derived from an EMBL/GenBank/DDBJ whole genome shotgun (WGS) entry which is preliminary data.</text>
</comment>
<proteinExistence type="predicted"/>
<gene>
    <name evidence="1" type="ORF">POPTR_001G104432v4</name>
</gene>
<name>A0ACC0TIB3_POPTR</name>
<organism evidence="1 2">
    <name type="scientific">Populus trichocarpa</name>
    <name type="common">Western balsam poplar</name>
    <name type="synonym">Populus balsamifera subsp. trichocarpa</name>
    <dbReference type="NCBI Taxonomy" id="3694"/>
    <lineage>
        <taxon>Eukaryota</taxon>
        <taxon>Viridiplantae</taxon>
        <taxon>Streptophyta</taxon>
        <taxon>Embryophyta</taxon>
        <taxon>Tracheophyta</taxon>
        <taxon>Spermatophyta</taxon>
        <taxon>Magnoliopsida</taxon>
        <taxon>eudicotyledons</taxon>
        <taxon>Gunneridae</taxon>
        <taxon>Pentapetalae</taxon>
        <taxon>rosids</taxon>
        <taxon>fabids</taxon>
        <taxon>Malpighiales</taxon>
        <taxon>Salicaceae</taxon>
        <taxon>Saliceae</taxon>
        <taxon>Populus</taxon>
    </lineage>
</organism>
<dbReference type="Proteomes" id="UP000006729">
    <property type="component" value="Chromosome 1"/>
</dbReference>
<sequence length="104" mass="12014">MRLVDPDLNHPRYGPKYPNIGWVTYKPHILLQDVSSGRAQPSFDFDNGHARDLSSKQSFCPSVCEEDFCTAFLSTGCVAFWKLRFDPAFISYFYKLKVIFLQLL</sequence>